<keyword evidence="3" id="KW-1185">Reference proteome</keyword>
<dbReference type="InterPro" id="IPR002818">
    <property type="entry name" value="DJ-1/PfpI"/>
</dbReference>
<name>A0A5S4GQK2_9ACTN</name>
<dbReference type="RefSeq" id="WP_138690191.1">
    <property type="nucleotide sequence ID" value="NZ_JBHSAZ010000089.1"/>
</dbReference>
<dbReference type="AlphaFoldDB" id="A0A5S4GQK2"/>
<reference evidence="2 3" key="1">
    <citation type="submission" date="2019-05" db="EMBL/GenBank/DDBJ databases">
        <title>Draft genome sequence of Nonomuraea zeae DSM 100528.</title>
        <authorList>
            <person name="Saricaoglu S."/>
            <person name="Isik K."/>
        </authorList>
    </citation>
    <scope>NUCLEOTIDE SEQUENCE [LARGE SCALE GENOMIC DNA]</scope>
    <source>
        <strain evidence="2 3">DSM 100528</strain>
    </source>
</reference>
<dbReference type="Proteomes" id="UP000306628">
    <property type="component" value="Unassembled WGS sequence"/>
</dbReference>
<dbReference type="EMBL" id="VCKX01000036">
    <property type="protein sequence ID" value="TMR35183.1"/>
    <property type="molecule type" value="Genomic_DNA"/>
</dbReference>
<evidence type="ECO:0000313" key="2">
    <source>
        <dbReference type="EMBL" id="TMR35183.1"/>
    </source>
</evidence>
<dbReference type="GO" id="GO:0006355">
    <property type="term" value="P:regulation of DNA-templated transcription"/>
    <property type="evidence" value="ECO:0007669"/>
    <property type="project" value="TreeGrafter"/>
</dbReference>
<dbReference type="PANTHER" id="PTHR43130">
    <property type="entry name" value="ARAC-FAMILY TRANSCRIPTIONAL REGULATOR"/>
    <property type="match status" value="1"/>
</dbReference>
<dbReference type="SUPFAM" id="SSF52317">
    <property type="entry name" value="Class I glutamine amidotransferase-like"/>
    <property type="match status" value="1"/>
</dbReference>
<dbReference type="OrthoDB" id="4265717at2"/>
<dbReference type="Gene3D" id="3.40.50.880">
    <property type="match status" value="1"/>
</dbReference>
<gene>
    <name evidence="2" type="ORF">ETD85_14370</name>
</gene>
<evidence type="ECO:0000259" key="1">
    <source>
        <dbReference type="Pfam" id="PF01965"/>
    </source>
</evidence>
<accession>A0A5S4GQK2</accession>
<dbReference type="InterPro" id="IPR029062">
    <property type="entry name" value="Class_I_gatase-like"/>
</dbReference>
<evidence type="ECO:0000313" key="3">
    <source>
        <dbReference type="Proteomes" id="UP000306628"/>
    </source>
</evidence>
<organism evidence="2 3">
    <name type="scientific">Nonomuraea zeae</name>
    <dbReference type="NCBI Taxonomy" id="1642303"/>
    <lineage>
        <taxon>Bacteria</taxon>
        <taxon>Bacillati</taxon>
        <taxon>Actinomycetota</taxon>
        <taxon>Actinomycetes</taxon>
        <taxon>Streptosporangiales</taxon>
        <taxon>Streptosporangiaceae</taxon>
        <taxon>Nonomuraea</taxon>
    </lineage>
</organism>
<sequence length="207" mass="21437">MHIAIPLYPRFTALDVAGPYTVMAFAPDTTVTLVAAERGPVTDDQGTLTMIATASYADLPDPDVIIVPGGLGTFDALGDEALVAWIREADRHTRWTTSVCSGALLLGAAGLLEGAKATTHWALLDNLKQYGAEPVSERSVAHGKIVTAAGVSAGIDMALTLLAQAAGEVTAQAVQLAIEYAPEPPFGCGSPETAPEGMVERAINLLV</sequence>
<comment type="caution">
    <text evidence="2">The sequence shown here is derived from an EMBL/GenBank/DDBJ whole genome shotgun (WGS) entry which is preliminary data.</text>
</comment>
<dbReference type="InterPro" id="IPR052158">
    <property type="entry name" value="INH-QAR"/>
</dbReference>
<feature type="domain" description="DJ-1/PfpI" evidence="1">
    <location>
        <begin position="2"/>
        <end position="163"/>
    </location>
</feature>
<dbReference type="PANTHER" id="PTHR43130:SF2">
    <property type="entry name" value="DJ-1_PFPI DOMAIN-CONTAINING PROTEIN"/>
    <property type="match status" value="1"/>
</dbReference>
<dbReference type="CDD" id="cd03139">
    <property type="entry name" value="GATase1_PfpI_2"/>
    <property type="match status" value="1"/>
</dbReference>
<protein>
    <submittedName>
        <fullName evidence="2">DJ-1/PfpI family protein</fullName>
    </submittedName>
</protein>
<proteinExistence type="predicted"/>
<dbReference type="Pfam" id="PF01965">
    <property type="entry name" value="DJ-1_PfpI"/>
    <property type="match status" value="1"/>
</dbReference>